<dbReference type="InterPro" id="IPR021109">
    <property type="entry name" value="Peptidase_aspartic_dom_sf"/>
</dbReference>
<protein>
    <submittedName>
        <fullName evidence="2">Uncharacterized protein</fullName>
    </submittedName>
</protein>
<evidence type="ECO:0000256" key="1">
    <source>
        <dbReference type="SAM" id="MobiDB-lite"/>
    </source>
</evidence>
<feature type="compositionally biased region" description="Polar residues" evidence="1">
    <location>
        <begin position="186"/>
        <end position="196"/>
    </location>
</feature>
<dbReference type="PANTHER" id="PTHR32108">
    <property type="entry name" value="DNA-DIRECTED RNA POLYMERASE SUBUNIT ALPHA"/>
    <property type="match status" value="1"/>
</dbReference>
<feature type="compositionally biased region" description="Basic and acidic residues" evidence="1">
    <location>
        <begin position="173"/>
        <end position="185"/>
    </location>
</feature>
<reference evidence="2" key="1">
    <citation type="submission" date="2019-05" db="EMBL/GenBank/DDBJ databases">
        <title>The de novo reference genome and transcriptome assemblies of the wild tomato species Solanum chilense.</title>
        <authorList>
            <person name="Stam R."/>
            <person name="Nosenko T."/>
            <person name="Hoerger A.C."/>
            <person name="Stephan W."/>
            <person name="Seidel M.A."/>
            <person name="Kuhn J.M.M."/>
            <person name="Haberer G."/>
            <person name="Tellier A."/>
        </authorList>
    </citation>
    <scope>NUCLEOTIDE SEQUENCE</scope>
    <source>
        <tissue evidence="2">Mature leaves</tissue>
    </source>
</reference>
<dbReference type="EMBL" id="RXGB01001086">
    <property type="protein sequence ID" value="TMX00378.1"/>
    <property type="molecule type" value="Genomic_DNA"/>
</dbReference>
<gene>
    <name evidence="2" type="ORF">EJD97_000934</name>
</gene>
<dbReference type="CDD" id="cd00303">
    <property type="entry name" value="retropepsin_like"/>
    <property type="match status" value="1"/>
</dbReference>
<organism evidence="2">
    <name type="scientific">Solanum chilense</name>
    <name type="common">Tomato</name>
    <name type="synonym">Lycopersicon chilense</name>
    <dbReference type="NCBI Taxonomy" id="4083"/>
    <lineage>
        <taxon>Eukaryota</taxon>
        <taxon>Viridiplantae</taxon>
        <taxon>Streptophyta</taxon>
        <taxon>Embryophyta</taxon>
        <taxon>Tracheophyta</taxon>
        <taxon>Spermatophyta</taxon>
        <taxon>Magnoliopsida</taxon>
        <taxon>eudicotyledons</taxon>
        <taxon>Gunneridae</taxon>
        <taxon>Pentapetalae</taxon>
        <taxon>asterids</taxon>
        <taxon>lamiids</taxon>
        <taxon>Solanales</taxon>
        <taxon>Solanaceae</taxon>
        <taxon>Solanoideae</taxon>
        <taxon>Solaneae</taxon>
        <taxon>Solanum</taxon>
        <taxon>Solanum subgen. Lycopersicon</taxon>
    </lineage>
</organism>
<evidence type="ECO:0000313" key="2">
    <source>
        <dbReference type="EMBL" id="TMX00378.1"/>
    </source>
</evidence>
<feature type="region of interest" description="Disordered" evidence="1">
    <location>
        <begin position="173"/>
        <end position="201"/>
    </location>
</feature>
<proteinExistence type="predicted"/>
<name>A0A6N2C1J3_SOLCI</name>
<accession>A0A6N2C1J3</accession>
<dbReference type="PANTHER" id="PTHR32108:SF9">
    <property type="entry name" value="REVERSE TRANSCRIPTASE RNASE H-LIKE DOMAIN-CONTAINING PROTEIN"/>
    <property type="match status" value="1"/>
</dbReference>
<sequence length="702" mass="79176">MDKNHQRPLSEPFLPLGYVPFDNCGVGPSTTRPQGMPFKNTPTVTTAAPYYNPRIAFGGPNSVQFGSPIDVERTTTVSEQEEMLKNMKSIEQHMKRMQGLGGNKSVAFKDLCMFPNVHRPPGFKIPNFDQYNGHGDPIAHLKRYCNQLRGARGKEELLMAYFGESLTGVASKWKDREPDSNKDTTKAIQGGSTSLGNRKRKEEVISLASGSRGAQRKSNCPYTLVQGQLSYPQHYYPYAPQYPVSSSPYTVLNAQSYVHPPNRPNFWGPSQGNFRPQRPPYQGAIEKLIEHGVVVVTDDQNTPNVTNNPLPAENNLVGMIREEDKSMKRLEPIASLSVEGVNLYTKVLCVPGISKGIEVRAAMSKLYVSKGFSLTQHDQSCLIKFKEPIFVKPVQQLPVIYSKVVPWNYNKTALVYRGKEIVEKVDEVGGLTHSGKCYSPEELRKWKMTKNIQVPLKKAVTEEENVEFLEKLKVPDYSIVEQLKKTPAQISLLSLPFHSEEHRLVLNKVLNEAHVPKETTVNQLENMTKCVFESNAITFTNDVLPKEGAGHNKVLHLTVTCESYYVKRVMIDGASWVDICPLSTLQSLKVNTDRIRPNNVFVRAYDGSRRDKIGEIKLNMTIGSVVFMIVFQVMDMETSYNFLLGRPWIHMARAVPSTLHQVVKFEYNNHEITVHGEDDSPIYRDPSIPYIEAKEGCDFIVY</sequence>
<dbReference type="AlphaFoldDB" id="A0A6N2C1J3"/>
<comment type="caution">
    <text evidence="2">The sequence shown here is derived from an EMBL/GenBank/DDBJ whole genome shotgun (WGS) entry which is preliminary data.</text>
</comment>
<dbReference type="Gene3D" id="2.40.70.10">
    <property type="entry name" value="Acid Proteases"/>
    <property type="match status" value="1"/>
</dbReference>